<proteinExistence type="predicted"/>
<organism evidence="5 6">
    <name type="scientific">Natronorubrum sediminis</name>
    <dbReference type="NCBI Taxonomy" id="640943"/>
    <lineage>
        <taxon>Archaea</taxon>
        <taxon>Methanobacteriati</taxon>
        <taxon>Methanobacteriota</taxon>
        <taxon>Stenosarchaea group</taxon>
        <taxon>Halobacteria</taxon>
        <taxon>Halobacteriales</taxon>
        <taxon>Natrialbaceae</taxon>
        <taxon>Natronorubrum</taxon>
    </lineage>
</organism>
<dbReference type="PANTHER" id="PTHR34236:SF1">
    <property type="entry name" value="DIMETHYL SULFOXIDE REDUCTASE TRANSCRIPTIONAL ACTIVATOR"/>
    <property type="match status" value="1"/>
</dbReference>
<name>A0A1H6FWU1_9EURY</name>
<sequence>MAVIAEFSVHSEDLALHHTLTAAPEMVVEIERVVATMKDRIMPYFWVSGGTLSDFERALEEDESVKNITEVDVVEGAKLYRAEWTENIETVIYAYVEIGATILQASGQDDRWELRMRFDDQEMLLDFREYCGENDVSFELTQLQEQEQPMASAQYDLTPKQRETLINALEAGYYEVPQQVTMNELATEMGISQQALSKRFHNAHKNLISNVLAVRSPDEP</sequence>
<feature type="domain" description="Bacterioopsin transcriptional activator GAF and HTH associated" evidence="4">
    <location>
        <begin position="6"/>
        <end position="154"/>
    </location>
</feature>
<keyword evidence="1" id="KW-0805">Transcription regulation</keyword>
<evidence type="ECO:0000259" key="4">
    <source>
        <dbReference type="Pfam" id="PF15915"/>
    </source>
</evidence>
<evidence type="ECO:0008006" key="7">
    <source>
        <dbReference type="Google" id="ProtNLM"/>
    </source>
</evidence>
<dbReference type="Pfam" id="PF04967">
    <property type="entry name" value="HTH_10"/>
    <property type="match status" value="1"/>
</dbReference>
<evidence type="ECO:0000313" key="6">
    <source>
        <dbReference type="Proteomes" id="UP000199112"/>
    </source>
</evidence>
<dbReference type="InterPro" id="IPR013324">
    <property type="entry name" value="RNA_pol_sigma_r3/r4-like"/>
</dbReference>
<dbReference type="AlphaFoldDB" id="A0A1H6FWU1"/>
<dbReference type="EMBL" id="FNWL01000002">
    <property type="protein sequence ID" value="SEH14483.1"/>
    <property type="molecule type" value="Genomic_DNA"/>
</dbReference>
<dbReference type="SUPFAM" id="SSF88659">
    <property type="entry name" value="Sigma3 and sigma4 domains of RNA polymerase sigma factors"/>
    <property type="match status" value="1"/>
</dbReference>
<dbReference type="InterPro" id="IPR007050">
    <property type="entry name" value="HTH_bacterioopsin"/>
</dbReference>
<evidence type="ECO:0000259" key="3">
    <source>
        <dbReference type="Pfam" id="PF04967"/>
    </source>
</evidence>
<dbReference type="RefSeq" id="WP_090506585.1">
    <property type="nucleotide sequence ID" value="NZ_FNWL01000002.1"/>
</dbReference>
<evidence type="ECO:0000313" key="5">
    <source>
        <dbReference type="EMBL" id="SEH14483.1"/>
    </source>
</evidence>
<evidence type="ECO:0000256" key="2">
    <source>
        <dbReference type="ARBA" id="ARBA00023163"/>
    </source>
</evidence>
<dbReference type="PANTHER" id="PTHR34236">
    <property type="entry name" value="DIMETHYL SULFOXIDE REDUCTASE TRANSCRIPTIONAL ACTIVATOR"/>
    <property type="match status" value="1"/>
</dbReference>
<dbReference type="OrthoDB" id="163051at2157"/>
<keyword evidence="6" id="KW-1185">Reference proteome</keyword>
<gene>
    <name evidence="5" type="ORF">SAMN04487967_1623</name>
</gene>
<dbReference type="Proteomes" id="UP000199112">
    <property type="component" value="Unassembled WGS sequence"/>
</dbReference>
<dbReference type="InterPro" id="IPR031803">
    <property type="entry name" value="BAT_GAF/HTH-assoc"/>
</dbReference>
<feature type="domain" description="HTH bat-type" evidence="3">
    <location>
        <begin position="157"/>
        <end position="208"/>
    </location>
</feature>
<reference evidence="6" key="1">
    <citation type="submission" date="2016-10" db="EMBL/GenBank/DDBJ databases">
        <authorList>
            <person name="Varghese N."/>
            <person name="Submissions S."/>
        </authorList>
    </citation>
    <scope>NUCLEOTIDE SEQUENCE [LARGE SCALE GENOMIC DNA]</scope>
    <source>
        <strain evidence="6">CGMCC 1.8981</strain>
    </source>
</reference>
<dbReference type="Pfam" id="PF15915">
    <property type="entry name" value="BAT"/>
    <property type="match status" value="1"/>
</dbReference>
<accession>A0A1H6FWU1</accession>
<evidence type="ECO:0000256" key="1">
    <source>
        <dbReference type="ARBA" id="ARBA00023015"/>
    </source>
</evidence>
<protein>
    <recommendedName>
        <fullName evidence="7">GAF and HTH_10 associated domain-containing protein</fullName>
    </recommendedName>
</protein>
<keyword evidence="2" id="KW-0804">Transcription</keyword>